<keyword evidence="7" id="KW-0106">Calcium</keyword>
<evidence type="ECO:0000256" key="2">
    <source>
        <dbReference type="ARBA" id="ARBA00007658"/>
    </source>
</evidence>
<dbReference type="GO" id="GO:0005509">
    <property type="term" value="F:calcium ion binding"/>
    <property type="evidence" value="ECO:0007669"/>
    <property type="project" value="InterPro"/>
</dbReference>
<keyword evidence="12" id="KW-1185">Reference proteome</keyword>
<name>A0AAN8WRS1_HALRR</name>
<evidence type="ECO:0000256" key="9">
    <source>
        <dbReference type="SAM" id="MobiDB-lite"/>
    </source>
</evidence>
<evidence type="ECO:0000256" key="4">
    <source>
        <dbReference type="ARBA" id="ARBA00023180"/>
    </source>
</evidence>
<feature type="active site" description="Proton donor" evidence="6">
    <location>
        <position position="349"/>
    </location>
</feature>
<feature type="compositionally biased region" description="Basic and acidic residues" evidence="9">
    <location>
        <begin position="529"/>
        <end position="539"/>
    </location>
</feature>
<dbReference type="EC" id="3.2.1.-" evidence="8"/>
<dbReference type="InterPro" id="IPR012341">
    <property type="entry name" value="6hp_glycosidase-like_sf"/>
</dbReference>
<evidence type="ECO:0000313" key="11">
    <source>
        <dbReference type="EMBL" id="KAK7071055.1"/>
    </source>
</evidence>
<feature type="region of interest" description="Disordered" evidence="9">
    <location>
        <begin position="514"/>
        <end position="593"/>
    </location>
</feature>
<dbReference type="Pfam" id="PF01532">
    <property type="entry name" value="Glyco_hydro_47"/>
    <property type="match status" value="1"/>
</dbReference>
<dbReference type="Proteomes" id="UP001381693">
    <property type="component" value="Unassembled WGS sequence"/>
</dbReference>
<evidence type="ECO:0000256" key="5">
    <source>
        <dbReference type="ARBA" id="ARBA00054385"/>
    </source>
</evidence>
<dbReference type="GO" id="GO:0016020">
    <property type="term" value="C:membrane"/>
    <property type="evidence" value="ECO:0007669"/>
    <property type="project" value="InterPro"/>
</dbReference>
<dbReference type="GO" id="GO:0004571">
    <property type="term" value="F:mannosyl-oligosaccharide 1,2-alpha-mannosidase activity"/>
    <property type="evidence" value="ECO:0007669"/>
    <property type="project" value="InterPro"/>
</dbReference>
<feature type="active site" description="Proton donor" evidence="6">
    <location>
        <position position="115"/>
    </location>
</feature>
<dbReference type="Gene3D" id="1.50.10.10">
    <property type="match status" value="1"/>
</dbReference>
<evidence type="ECO:0000256" key="3">
    <source>
        <dbReference type="ARBA" id="ARBA00022824"/>
    </source>
</evidence>
<feature type="active site" evidence="6">
    <location>
        <position position="370"/>
    </location>
</feature>
<keyword evidence="10" id="KW-0732">Signal</keyword>
<evidence type="ECO:0000256" key="6">
    <source>
        <dbReference type="PIRSR" id="PIRSR601382-1"/>
    </source>
</evidence>
<comment type="similarity">
    <text evidence="2 8">Belongs to the glycosyl hydrolase 47 family.</text>
</comment>
<feature type="compositionally biased region" description="Polar residues" evidence="9">
    <location>
        <begin position="564"/>
        <end position="575"/>
    </location>
</feature>
<keyword evidence="8" id="KW-0326">Glycosidase</keyword>
<dbReference type="InterPro" id="IPR044674">
    <property type="entry name" value="EDEM1/2/3"/>
</dbReference>
<dbReference type="AlphaFoldDB" id="A0AAN8WRS1"/>
<dbReference type="PRINTS" id="PR00747">
    <property type="entry name" value="GLYHDRLASE47"/>
</dbReference>
<keyword evidence="8" id="KW-0378">Hydrolase</keyword>
<feature type="region of interest" description="Disordered" evidence="9">
    <location>
        <begin position="676"/>
        <end position="721"/>
    </location>
</feature>
<keyword evidence="4" id="KW-0325">Glycoprotein</keyword>
<dbReference type="EMBL" id="JAXCGZ010015155">
    <property type="protein sequence ID" value="KAK7071055.1"/>
    <property type="molecule type" value="Genomic_DNA"/>
</dbReference>
<evidence type="ECO:0000256" key="1">
    <source>
        <dbReference type="ARBA" id="ARBA00004240"/>
    </source>
</evidence>
<feature type="active site" evidence="6">
    <location>
        <position position="256"/>
    </location>
</feature>
<dbReference type="PANTHER" id="PTHR45679:SF6">
    <property type="entry name" value="ER DEGRADATION-ENHANCING ALPHA-MANNOSIDASE-LIKE PROTEIN 2"/>
    <property type="match status" value="1"/>
</dbReference>
<proteinExistence type="inferred from homology"/>
<feature type="compositionally biased region" description="Low complexity" evidence="9">
    <location>
        <begin position="699"/>
        <end position="718"/>
    </location>
</feature>
<dbReference type="GO" id="GO:1904380">
    <property type="term" value="P:endoplasmic reticulum mannose trimming"/>
    <property type="evidence" value="ECO:0007669"/>
    <property type="project" value="InterPro"/>
</dbReference>
<organism evidence="11 12">
    <name type="scientific">Halocaridina rubra</name>
    <name type="common">Hawaiian red shrimp</name>
    <dbReference type="NCBI Taxonomy" id="373956"/>
    <lineage>
        <taxon>Eukaryota</taxon>
        <taxon>Metazoa</taxon>
        <taxon>Ecdysozoa</taxon>
        <taxon>Arthropoda</taxon>
        <taxon>Crustacea</taxon>
        <taxon>Multicrustacea</taxon>
        <taxon>Malacostraca</taxon>
        <taxon>Eumalacostraca</taxon>
        <taxon>Eucarida</taxon>
        <taxon>Decapoda</taxon>
        <taxon>Pleocyemata</taxon>
        <taxon>Caridea</taxon>
        <taxon>Atyoidea</taxon>
        <taxon>Atyidae</taxon>
        <taxon>Halocaridina</taxon>
    </lineage>
</organism>
<accession>A0AAN8WRS1</accession>
<feature type="signal peptide" evidence="10">
    <location>
        <begin position="1"/>
        <end position="24"/>
    </location>
</feature>
<evidence type="ECO:0000313" key="12">
    <source>
        <dbReference type="Proteomes" id="UP001381693"/>
    </source>
</evidence>
<keyword evidence="3" id="KW-0256">Endoplasmic reticulum</keyword>
<comment type="subcellular location">
    <subcellularLocation>
        <location evidence="1">Endoplasmic reticulum</location>
    </subcellularLocation>
</comment>
<dbReference type="InterPro" id="IPR036026">
    <property type="entry name" value="Seven-hairpin_glycosidases"/>
</dbReference>
<reference evidence="11 12" key="1">
    <citation type="submission" date="2023-11" db="EMBL/GenBank/DDBJ databases">
        <title>Halocaridina rubra genome assembly.</title>
        <authorList>
            <person name="Smith C."/>
        </authorList>
    </citation>
    <scope>NUCLEOTIDE SEQUENCE [LARGE SCALE GENOMIC DNA]</scope>
    <source>
        <strain evidence="11">EP-1</strain>
        <tissue evidence="11">Whole</tissue>
    </source>
</reference>
<sequence>MGICYLRFLFTFIQICSLIYSSLGITDKEALKLREEVRGMFYHAYDGYMKHAYPYDELRPLTCDGHDTWGSYSLTLIDALDTLAVMGNKTEFRRVAALIAERAKFDVDINVSVFETNIRIVGGLLSAHLMSRKMGVKTEAGWPCAGPLLRMARDVTDRLIPAFDTPTGMPYGTVNLKEGVPLGETPVTCTAGVGTYIVEFGTLSRLTGDPVYEEVALRAMHALWDHRSSINLLGNHVDVITGRWTAQDSGIGAGIDSYLEYLVKGATLLQRPELMAIFKEARAAADKYLRHDDWYLWATMTKGHVTMAVFQSLEAYWPGVLALIGDVNSALKIIFNYHNVWKQFGFTPEFYNIPQAETSNNREGYPLRPELIESLMYLYRATEDGTLLKMGADIVASIQHSSKTTCGYATVKNVNDHSLDNRMESFFLAETTKYLYLLFDKENWLHNTGDSGIIHEMGDRTCILEAGGYIFNTEAHPVDPGALACCYTKEEDWTLSISDHVALIVDPTIPWNEHKGHSSKSEQLPDASQDCHDDAKEENTPSDVNSEPASRLQKEVSEDEIKVSSGTINILQSYDDNGEDSETMQQTPGDGFVSTELDKAQQVVDRKDEIITEGSSGSGLFKTIYRDTEALREHASDIEEMSPTNVSDSIHFISPTKEIQSKNLVENVDDIPKIIKQDDGPRFSSLSETADRGLGSNVSGTESSSISPSVSNSKYSSLDSSQIVPEPRDVKATKPVKKVFILKDLKERLTIDLSSYKNFTLSSSYSILSCAHPPFINMLNLKGQMFYP</sequence>
<protein>
    <recommendedName>
        <fullName evidence="8">alpha-1,2-Mannosidase</fullName>
        <ecNumber evidence="8">3.2.1.-</ecNumber>
    </recommendedName>
</protein>
<comment type="cofactor">
    <cofactor evidence="7">
        <name>Ca(2+)</name>
        <dbReference type="ChEBI" id="CHEBI:29108"/>
    </cofactor>
</comment>
<comment type="function">
    <text evidence="5">Involved in the endoplasmic reticulum-associated degradation (ERAD) pathway that targets misfolded glycoproteins for degradation in an N-glycan-dependent manner. May initiate ERAD by promoting the first mannose trimming step of ERAD substrates, from Man9GlcNAc2 to Man8GlcNAc2. Seems to recognize and bind to exposed hydrophobic regions in target proteins.</text>
</comment>
<feature type="compositionally biased region" description="Basic and acidic residues" evidence="9">
    <location>
        <begin position="552"/>
        <end position="562"/>
    </location>
</feature>
<dbReference type="SUPFAM" id="SSF48225">
    <property type="entry name" value="Seven-hairpin glycosidases"/>
    <property type="match status" value="1"/>
</dbReference>
<dbReference type="GO" id="GO:1904154">
    <property type="term" value="P:positive regulation of retrograde protein transport, ER to cytosol"/>
    <property type="evidence" value="ECO:0007669"/>
    <property type="project" value="UniProtKB-ARBA"/>
</dbReference>
<dbReference type="GO" id="GO:0044322">
    <property type="term" value="C:endoplasmic reticulum quality control compartment"/>
    <property type="evidence" value="ECO:0007669"/>
    <property type="project" value="GOC"/>
</dbReference>
<dbReference type="GO" id="GO:0005975">
    <property type="term" value="P:carbohydrate metabolic process"/>
    <property type="evidence" value="ECO:0007669"/>
    <property type="project" value="InterPro"/>
</dbReference>
<dbReference type="FunFam" id="1.50.10.10:FF:000015">
    <property type="entry name" value="alpha-1,2-Mannosidase"/>
    <property type="match status" value="1"/>
</dbReference>
<evidence type="ECO:0000256" key="7">
    <source>
        <dbReference type="PIRSR" id="PIRSR601382-2"/>
    </source>
</evidence>
<keyword evidence="7" id="KW-0479">Metal-binding</keyword>
<comment type="caution">
    <text evidence="11">The sequence shown here is derived from an EMBL/GenBank/DDBJ whole genome shotgun (WGS) entry which is preliminary data.</text>
</comment>
<feature type="binding site" evidence="7">
    <location>
        <position position="473"/>
    </location>
    <ligand>
        <name>Ca(2+)</name>
        <dbReference type="ChEBI" id="CHEBI:29108"/>
    </ligand>
</feature>
<evidence type="ECO:0000256" key="10">
    <source>
        <dbReference type="SAM" id="SignalP"/>
    </source>
</evidence>
<dbReference type="PANTHER" id="PTHR45679">
    <property type="entry name" value="ER DEGRADATION-ENHANCING ALPHA-MANNOSIDASE-LIKE PROTEIN 2"/>
    <property type="match status" value="1"/>
</dbReference>
<feature type="chain" id="PRO_5042877409" description="alpha-1,2-Mannosidase" evidence="10">
    <location>
        <begin position="25"/>
        <end position="788"/>
    </location>
</feature>
<gene>
    <name evidence="11" type="primary">EDEM2</name>
    <name evidence="11" type="ORF">SK128_020935</name>
</gene>
<dbReference type="InterPro" id="IPR001382">
    <property type="entry name" value="Glyco_hydro_47"/>
</dbReference>
<evidence type="ECO:0000256" key="8">
    <source>
        <dbReference type="RuleBase" id="RU361193"/>
    </source>
</evidence>